<accession>A0ACC2NDR3</accession>
<keyword evidence="2" id="KW-1185">Reference proteome</keyword>
<organism evidence="1 2">
    <name type="scientific">Eretmocerus hayati</name>
    <dbReference type="NCBI Taxonomy" id="131215"/>
    <lineage>
        <taxon>Eukaryota</taxon>
        <taxon>Metazoa</taxon>
        <taxon>Ecdysozoa</taxon>
        <taxon>Arthropoda</taxon>
        <taxon>Hexapoda</taxon>
        <taxon>Insecta</taxon>
        <taxon>Pterygota</taxon>
        <taxon>Neoptera</taxon>
        <taxon>Endopterygota</taxon>
        <taxon>Hymenoptera</taxon>
        <taxon>Apocrita</taxon>
        <taxon>Proctotrupomorpha</taxon>
        <taxon>Chalcidoidea</taxon>
        <taxon>Aphelinidae</taxon>
        <taxon>Aphelininae</taxon>
        <taxon>Eretmocerus</taxon>
    </lineage>
</organism>
<reference evidence="1" key="1">
    <citation type="submission" date="2023-04" db="EMBL/GenBank/DDBJ databases">
        <title>A chromosome-level genome assembly of the parasitoid wasp Eretmocerus hayati.</title>
        <authorList>
            <person name="Zhong Y."/>
            <person name="Liu S."/>
            <person name="Liu Y."/>
        </authorList>
    </citation>
    <scope>NUCLEOTIDE SEQUENCE</scope>
    <source>
        <strain evidence="1">ZJU_SS_LIU_2023</strain>
    </source>
</reference>
<dbReference type="Proteomes" id="UP001239111">
    <property type="component" value="Chromosome 3"/>
</dbReference>
<comment type="caution">
    <text evidence="1">The sequence shown here is derived from an EMBL/GenBank/DDBJ whole genome shotgun (WGS) entry which is preliminary data.</text>
</comment>
<dbReference type="EMBL" id="CM056743">
    <property type="protein sequence ID" value="KAJ8669209.1"/>
    <property type="molecule type" value="Genomic_DNA"/>
</dbReference>
<evidence type="ECO:0000313" key="2">
    <source>
        <dbReference type="Proteomes" id="UP001239111"/>
    </source>
</evidence>
<sequence>MFSRSKPFIVLIILLWNTSEVTPSQVYPTPDEIIDRAWEIMGSIRSIRKVKNFNIDGAGIIHASIMKELRSLEDDIHYLEEAASSKLKTVNQTIADVMPRIFREMYYIQDCFKTFLQFYETSGKSSQEKTIESVNKILKPMTTSTGKARKVIKNSISNITESGLFEIFEPSVI</sequence>
<proteinExistence type="predicted"/>
<gene>
    <name evidence="1" type="ORF">QAD02_000468</name>
</gene>
<name>A0ACC2NDR3_9HYME</name>
<evidence type="ECO:0000313" key="1">
    <source>
        <dbReference type="EMBL" id="KAJ8669209.1"/>
    </source>
</evidence>
<protein>
    <submittedName>
        <fullName evidence="1">Uncharacterized protein</fullName>
    </submittedName>
</protein>